<keyword evidence="2 7" id="KW-0812">Transmembrane</keyword>
<dbReference type="GO" id="GO:0043682">
    <property type="term" value="F:P-type divalent copper transporter activity"/>
    <property type="evidence" value="ECO:0007669"/>
    <property type="project" value="TreeGrafter"/>
</dbReference>
<evidence type="ECO:0000256" key="7">
    <source>
        <dbReference type="SAM" id="Phobius"/>
    </source>
</evidence>
<name>A0A6A0A5Q6_HAELA</name>
<feature type="non-terminal residue" evidence="10">
    <location>
        <position position="160"/>
    </location>
</feature>
<evidence type="ECO:0000256" key="1">
    <source>
        <dbReference type="ARBA" id="ARBA00004370"/>
    </source>
</evidence>
<dbReference type="EMBL" id="BLLF01003638">
    <property type="protein sequence ID" value="GFH27830.1"/>
    <property type="molecule type" value="Genomic_DNA"/>
</dbReference>
<dbReference type="Pfam" id="PF00122">
    <property type="entry name" value="E1-E2_ATPase"/>
    <property type="match status" value="1"/>
</dbReference>
<keyword evidence="4" id="KW-1278">Translocase</keyword>
<evidence type="ECO:0000256" key="4">
    <source>
        <dbReference type="ARBA" id="ARBA00022967"/>
    </source>
</evidence>
<dbReference type="GO" id="GO:0005507">
    <property type="term" value="F:copper ion binding"/>
    <property type="evidence" value="ECO:0007669"/>
    <property type="project" value="TreeGrafter"/>
</dbReference>
<dbReference type="PANTHER" id="PTHR43520">
    <property type="entry name" value="ATP7, ISOFORM B"/>
    <property type="match status" value="1"/>
</dbReference>
<dbReference type="InterPro" id="IPR008250">
    <property type="entry name" value="ATPase_P-typ_transduc_dom_A_sf"/>
</dbReference>
<proteinExistence type="predicted"/>
<dbReference type="FunFam" id="2.70.150.10:FF:000002">
    <property type="entry name" value="Copper-transporting ATPase 1, putative"/>
    <property type="match status" value="1"/>
</dbReference>
<comment type="caution">
    <text evidence="10">The sequence shown here is derived from an EMBL/GenBank/DDBJ whole genome shotgun (WGS) entry which is preliminary data.</text>
</comment>
<keyword evidence="11" id="KW-1185">Reference proteome</keyword>
<comment type="subcellular location">
    <subcellularLocation>
        <location evidence="1">Membrane</location>
    </subcellularLocation>
</comment>
<dbReference type="Proteomes" id="UP000485058">
    <property type="component" value="Unassembled WGS sequence"/>
</dbReference>
<evidence type="ECO:0000256" key="3">
    <source>
        <dbReference type="ARBA" id="ARBA00022723"/>
    </source>
</evidence>
<dbReference type="GO" id="GO:0016020">
    <property type="term" value="C:membrane"/>
    <property type="evidence" value="ECO:0007669"/>
    <property type="project" value="UniProtKB-SubCell"/>
</dbReference>
<feature type="transmembrane region" description="Helical" evidence="7">
    <location>
        <begin position="124"/>
        <end position="147"/>
    </location>
</feature>
<evidence type="ECO:0000259" key="8">
    <source>
        <dbReference type="Pfam" id="PF00122"/>
    </source>
</evidence>
<accession>A0A6A0A5Q6</accession>
<reference evidence="10 11" key="1">
    <citation type="submission" date="2020-02" db="EMBL/GenBank/DDBJ databases">
        <title>Draft genome sequence of Haematococcus lacustris strain NIES-144.</title>
        <authorList>
            <person name="Morimoto D."/>
            <person name="Nakagawa S."/>
            <person name="Yoshida T."/>
            <person name="Sawayama S."/>
        </authorList>
    </citation>
    <scope>NUCLEOTIDE SEQUENCE [LARGE SCALE GENOMIC DNA]</scope>
    <source>
        <strain evidence="10 11">NIES-144</strain>
    </source>
</reference>
<keyword evidence="5 7" id="KW-1133">Transmembrane helix</keyword>
<evidence type="ECO:0000313" key="10">
    <source>
        <dbReference type="EMBL" id="GFH27830.1"/>
    </source>
</evidence>
<gene>
    <name evidence="9" type="ORF">HaLaN_05061</name>
    <name evidence="10" type="ORF">HaLaN_26213</name>
</gene>
<dbReference type="SUPFAM" id="SSF81653">
    <property type="entry name" value="Calcium ATPase, transduction domain A"/>
    <property type="match status" value="1"/>
</dbReference>
<keyword evidence="6 7" id="KW-0472">Membrane</keyword>
<dbReference type="GO" id="GO:0055070">
    <property type="term" value="P:copper ion homeostasis"/>
    <property type="evidence" value="ECO:0007669"/>
    <property type="project" value="TreeGrafter"/>
</dbReference>
<dbReference type="InterPro" id="IPR059000">
    <property type="entry name" value="ATPase_P-type_domA"/>
</dbReference>
<feature type="non-terminal residue" evidence="10">
    <location>
        <position position="1"/>
    </location>
</feature>
<evidence type="ECO:0000256" key="2">
    <source>
        <dbReference type="ARBA" id="ARBA00022692"/>
    </source>
</evidence>
<evidence type="ECO:0000256" key="6">
    <source>
        <dbReference type="ARBA" id="ARBA00023136"/>
    </source>
</evidence>
<evidence type="ECO:0000313" key="11">
    <source>
        <dbReference type="Proteomes" id="UP000485058"/>
    </source>
</evidence>
<dbReference type="PANTHER" id="PTHR43520:SF19">
    <property type="entry name" value="COPPER-TRANSPORTING ATPASE PAA2, CHLOROPLASTIC"/>
    <property type="match status" value="1"/>
</dbReference>
<protein>
    <submittedName>
        <fullName evidence="10">HMA domain-containing protein</fullName>
    </submittedName>
</protein>
<feature type="domain" description="P-type ATPase A" evidence="8">
    <location>
        <begin position="20"/>
        <end position="103"/>
    </location>
</feature>
<evidence type="ECO:0000313" key="9">
    <source>
        <dbReference type="EMBL" id="GFH09842.1"/>
    </source>
</evidence>
<dbReference type="AlphaFoldDB" id="A0A6A0A5Q6"/>
<dbReference type="Gene3D" id="2.70.150.10">
    <property type="entry name" value="Calcium-transporting ATPase, cytoplasmic transduction domain A"/>
    <property type="match status" value="1"/>
</dbReference>
<keyword evidence="3" id="KW-0479">Metal-binding</keyword>
<sequence>AAPGAKPAGQASPAIEYILVPTGSVRAGDVLRVLPGEKMPVDGVVVGGRAAVDESLLTGESLLVAKEEGSRVVGGTVNYEGPLDIRATATGAQSTLAGIARLVSEAQGREAPVQRLADAVAGRFCYGVMAAAATTFGFWLLAGVHLFPHVLDPSDFAGKC</sequence>
<organism evidence="10 11">
    <name type="scientific">Haematococcus lacustris</name>
    <name type="common">Green alga</name>
    <name type="synonym">Haematococcus pluvialis</name>
    <dbReference type="NCBI Taxonomy" id="44745"/>
    <lineage>
        <taxon>Eukaryota</taxon>
        <taxon>Viridiplantae</taxon>
        <taxon>Chlorophyta</taxon>
        <taxon>core chlorophytes</taxon>
        <taxon>Chlorophyceae</taxon>
        <taxon>CS clade</taxon>
        <taxon>Chlamydomonadales</taxon>
        <taxon>Haematococcaceae</taxon>
        <taxon>Haematococcus</taxon>
    </lineage>
</organism>
<evidence type="ECO:0000256" key="5">
    <source>
        <dbReference type="ARBA" id="ARBA00022989"/>
    </source>
</evidence>
<dbReference type="EMBL" id="BLLF01000268">
    <property type="protein sequence ID" value="GFH09842.1"/>
    <property type="molecule type" value="Genomic_DNA"/>
</dbReference>